<keyword evidence="3" id="KW-1185">Reference proteome</keyword>
<gene>
    <name evidence="2" type="ORF">JOM49_003724</name>
</gene>
<dbReference type="RefSeq" id="WP_209665550.1">
    <property type="nucleotide sequence ID" value="NZ_JAGGMS010000001.1"/>
</dbReference>
<evidence type="ECO:0000313" key="3">
    <source>
        <dbReference type="Proteomes" id="UP000741013"/>
    </source>
</evidence>
<proteinExistence type="predicted"/>
<protein>
    <submittedName>
        <fullName evidence="2">Uncharacterized protein</fullName>
    </submittedName>
</protein>
<evidence type="ECO:0000313" key="2">
    <source>
        <dbReference type="EMBL" id="MBP2182198.1"/>
    </source>
</evidence>
<reference evidence="2 3" key="1">
    <citation type="submission" date="2021-03" db="EMBL/GenBank/DDBJ databases">
        <title>Sequencing the genomes of 1000 actinobacteria strains.</title>
        <authorList>
            <person name="Klenk H.-P."/>
        </authorList>
    </citation>
    <scope>NUCLEOTIDE SEQUENCE [LARGE SCALE GENOMIC DNA]</scope>
    <source>
        <strain evidence="2 3">DSM 45510</strain>
    </source>
</reference>
<feature type="signal peptide" evidence="1">
    <location>
        <begin position="1"/>
        <end position="24"/>
    </location>
</feature>
<dbReference type="Proteomes" id="UP000741013">
    <property type="component" value="Unassembled WGS sequence"/>
</dbReference>
<comment type="caution">
    <text evidence="2">The sequence shown here is derived from an EMBL/GenBank/DDBJ whole genome shotgun (WGS) entry which is preliminary data.</text>
</comment>
<keyword evidence="1" id="KW-0732">Signal</keyword>
<evidence type="ECO:0000256" key="1">
    <source>
        <dbReference type="SAM" id="SignalP"/>
    </source>
</evidence>
<accession>A0ABS4PTP8</accession>
<sequence>MVKKLFTSAALVATALAVAAPAHAETTYYQQLVTGPTKAECEATGSQLAQQKRAEGYLVTWIGCGYQNFQYSGLVSWSG</sequence>
<dbReference type="EMBL" id="JAGGMS010000001">
    <property type="protein sequence ID" value="MBP2182198.1"/>
    <property type="molecule type" value="Genomic_DNA"/>
</dbReference>
<name>A0ABS4PTP8_9PSEU</name>
<feature type="chain" id="PRO_5047408420" evidence="1">
    <location>
        <begin position="25"/>
        <end position="79"/>
    </location>
</feature>
<organism evidence="2 3">
    <name type="scientific">Amycolatopsis magusensis</name>
    <dbReference type="NCBI Taxonomy" id="882444"/>
    <lineage>
        <taxon>Bacteria</taxon>
        <taxon>Bacillati</taxon>
        <taxon>Actinomycetota</taxon>
        <taxon>Actinomycetes</taxon>
        <taxon>Pseudonocardiales</taxon>
        <taxon>Pseudonocardiaceae</taxon>
        <taxon>Amycolatopsis</taxon>
    </lineage>
</organism>